<name>A0A2S7IU72_9HYPH</name>
<feature type="non-terminal residue" evidence="2">
    <location>
        <position position="50"/>
    </location>
</feature>
<comment type="caution">
    <text evidence="2">The sequence shown here is derived from an EMBL/GenBank/DDBJ whole genome shotgun (WGS) entry which is preliminary data.</text>
</comment>
<evidence type="ECO:0000313" key="3">
    <source>
        <dbReference type="Proteomes" id="UP000238493"/>
    </source>
</evidence>
<feature type="signal peptide" evidence="1">
    <location>
        <begin position="1"/>
        <end position="25"/>
    </location>
</feature>
<evidence type="ECO:0000256" key="1">
    <source>
        <dbReference type="SAM" id="SignalP"/>
    </source>
</evidence>
<dbReference type="Proteomes" id="UP000238493">
    <property type="component" value="Unassembled WGS sequence"/>
</dbReference>
<feature type="chain" id="PRO_5015559228" evidence="1">
    <location>
        <begin position="26"/>
        <end position="50"/>
    </location>
</feature>
<protein>
    <submittedName>
        <fullName evidence="2">Bicyclomycin resistance protein</fullName>
    </submittedName>
</protein>
<accession>A0A2S7IU72</accession>
<gene>
    <name evidence="2" type="ORF">C3731_21650</name>
</gene>
<keyword evidence="3" id="KW-1185">Reference proteome</keyword>
<sequence>MSINKWKAGLLAGLSILALSSVANAGEVRMTVAEYSSKTGPYFEEVKKAF</sequence>
<dbReference type="EMBL" id="PTRC01000130">
    <property type="protein sequence ID" value="PQA71516.1"/>
    <property type="molecule type" value="Genomic_DNA"/>
</dbReference>
<keyword evidence="1" id="KW-0732">Signal</keyword>
<proteinExistence type="predicted"/>
<organism evidence="2 3">
    <name type="scientific">Brucella oryzae</name>
    <dbReference type="NCBI Taxonomy" id="335286"/>
    <lineage>
        <taxon>Bacteria</taxon>
        <taxon>Pseudomonadati</taxon>
        <taxon>Pseudomonadota</taxon>
        <taxon>Alphaproteobacteria</taxon>
        <taxon>Hyphomicrobiales</taxon>
        <taxon>Brucellaceae</taxon>
        <taxon>Brucella/Ochrobactrum group</taxon>
        <taxon>Brucella</taxon>
    </lineage>
</organism>
<dbReference type="AlphaFoldDB" id="A0A2S7IU72"/>
<reference evidence="2 3" key="1">
    <citation type="submission" date="2018-02" db="EMBL/GenBank/DDBJ databases">
        <title>Draft genome sequence of Ochrobactrum oryzae found in Brazil.</title>
        <authorList>
            <person name="Cerdeira L."/>
            <person name="Andrade F."/>
            <person name="Zacariotto T."/>
            <person name="Barbosa B."/>
            <person name="Santos S."/>
            <person name="Cassetari V."/>
            <person name="Lincopan N."/>
        </authorList>
    </citation>
    <scope>NUCLEOTIDE SEQUENCE [LARGE SCALE GENOMIC DNA]</scope>
    <source>
        <strain evidence="2 3">OA447</strain>
    </source>
</reference>
<evidence type="ECO:0000313" key="2">
    <source>
        <dbReference type="EMBL" id="PQA71516.1"/>
    </source>
</evidence>